<name>A0ABM4BHF5_HYDVU</name>
<keyword evidence="1" id="KW-1185">Reference proteome</keyword>
<protein>
    <submittedName>
        <fullName evidence="2">Uncharacterized protein LOC136077955</fullName>
    </submittedName>
</protein>
<dbReference type="RefSeq" id="XP_065648449.1">
    <property type="nucleotide sequence ID" value="XM_065792377.1"/>
</dbReference>
<dbReference type="GeneID" id="136077955"/>
<gene>
    <name evidence="2" type="primary">LOC136077955</name>
</gene>
<proteinExistence type="predicted"/>
<evidence type="ECO:0000313" key="1">
    <source>
        <dbReference type="Proteomes" id="UP001652625"/>
    </source>
</evidence>
<reference evidence="2" key="1">
    <citation type="submission" date="2025-08" db="UniProtKB">
        <authorList>
            <consortium name="RefSeq"/>
        </authorList>
    </citation>
    <scope>IDENTIFICATION</scope>
</reference>
<accession>A0ABM4BHF5</accession>
<organism evidence="1 2">
    <name type="scientific">Hydra vulgaris</name>
    <name type="common">Hydra</name>
    <name type="synonym">Hydra attenuata</name>
    <dbReference type="NCBI Taxonomy" id="6087"/>
    <lineage>
        <taxon>Eukaryota</taxon>
        <taxon>Metazoa</taxon>
        <taxon>Cnidaria</taxon>
        <taxon>Hydrozoa</taxon>
        <taxon>Hydroidolina</taxon>
        <taxon>Anthoathecata</taxon>
        <taxon>Aplanulata</taxon>
        <taxon>Hydridae</taxon>
        <taxon>Hydra</taxon>
    </lineage>
</organism>
<sequence length="129" mass="14844">MNYIEEKCVAVNIDIQQSSTNSLLNSEISLIEKSEIDIGKHVTTSERQQLYVEINNLRLEKDLFMSKWMSIKDSNCSLGINKIRAHPDKCNMLTGVSLPVLEKLLCFLCKRAQENLLKNWVRQIKLFSA</sequence>
<evidence type="ECO:0000313" key="2">
    <source>
        <dbReference type="RefSeq" id="XP_065648449.1"/>
    </source>
</evidence>
<dbReference type="Proteomes" id="UP001652625">
    <property type="component" value="Chromosome 03"/>
</dbReference>